<dbReference type="PANTHER" id="PTHR19288">
    <property type="entry name" value="4-NITROPHENYLPHOSPHATASE-RELATED"/>
    <property type="match status" value="1"/>
</dbReference>
<organism evidence="6">
    <name type="scientific">Cacopsylla melanoneura</name>
    <dbReference type="NCBI Taxonomy" id="428564"/>
    <lineage>
        <taxon>Eukaryota</taxon>
        <taxon>Metazoa</taxon>
        <taxon>Ecdysozoa</taxon>
        <taxon>Arthropoda</taxon>
        <taxon>Hexapoda</taxon>
        <taxon>Insecta</taxon>
        <taxon>Pterygota</taxon>
        <taxon>Neoptera</taxon>
        <taxon>Paraneoptera</taxon>
        <taxon>Hemiptera</taxon>
        <taxon>Sternorrhyncha</taxon>
        <taxon>Psylloidea</taxon>
        <taxon>Psyllidae</taxon>
        <taxon>Psyllinae</taxon>
        <taxon>Cacopsylla</taxon>
    </lineage>
</organism>
<dbReference type="PIRSF" id="PIRSF000915">
    <property type="entry name" value="PGP-type_phosphatase"/>
    <property type="match status" value="1"/>
</dbReference>
<dbReference type="EMBL" id="HBUF01341370">
    <property type="protein sequence ID" value="CAG6704005.1"/>
    <property type="molecule type" value="Transcribed_RNA"/>
</dbReference>
<dbReference type="InterPro" id="IPR036412">
    <property type="entry name" value="HAD-like_sf"/>
</dbReference>
<accession>A0A8D8R7I0</accession>
<keyword evidence="1 2" id="KW-0378">Hydrolase</keyword>
<feature type="active site" description="Proton donor" evidence="3">
    <location>
        <position position="27"/>
    </location>
</feature>
<feature type="binding site" evidence="4">
    <location>
        <position position="223"/>
    </location>
    <ligand>
        <name>substrate</name>
    </ligand>
</feature>
<dbReference type="PANTHER" id="PTHR19288:SF93">
    <property type="entry name" value="FI11325P-RELATED"/>
    <property type="match status" value="1"/>
</dbReference>
<keyword evidence="5" id="KW-0460">Magnesium</keyword>
<evidence type="ECO:0000256" key="5">
    <source>
        <dbReference type="PIRSR" id="PIRSR000915-3"/>
    </source>
</evidence>
<dbReference type="EMBL" id="HBUF01139146">
    <property type="protein sequence ID" value="CAG6645925.1"/>
    <property type="molecule type" value="Transcribed_RNA"/>
</dbReference>
<dbReference type="EMBL" id="HBUF01139145">
    <property type="protein sequence ID" value="CAG6645924.1"/>
    <property type="molecule type" value="Transcribed_RNA"/>
</dbReference>
<feature type="binding site" evidence="5">
    <location>
        <position position="27"/>
    </location>
    <ligand>
        <name>Mg(2+)</name>
        <dbReference type="ChEBI" id="CHEBI:18420"/>
    </ligand>
</feature>
<dbReference type="InterPro" id="IPR006357">
    <property type="entry name" value="HAD-SF_hydro_IIA"/>
</dbReference>
<evidence type="ECO:0000313" key="6">
    <source>
        <dbReference type="EMBL" id="CAG6645924.1"/>
    </source>
</evidence>
<dbReference type="EMBL" id="HBUF01341371">
    <property type="protein sequence ID" value="CAG6704006.1"/>
    <property type="molecule type" value="Transcribed_RNA"/>
</dbReference>
<reference evidence="6" key="1">
    <citation type="submission" date="2021-05" db="EMBL/GenBank/DDBJ databases">
        <authorList>
            <person name="Alioto T."/>
            <person name="Alioto T."/>
            <person name="Gomez Garrido J."/>
        </authorList>
    </citation>
    <scope>NUCLEOTIDE SEQUENCE</scope>
</reference>
<dbReference type="EMBL" id="HBUF01139147">
    <property type="protein sequence ID" value="CAG6645926.1"/>
    <property type="molecule type" value="Transcribed_RNA"/>
</dbReference>
<comment type="similarity">
    <text evidence="2">Belongs to the HAD-like hydrolase superfamily.</text>
</comment>
<dbReference type="GO" id="GO:0046872">
    <property type="term" value="F:metal ion binding"/>
    <property type="evidence" value="ECO:0007669"/>
    <property type="project" value="UniProtKB-KW"/>
</dbReference>
<feature type="active site" description="Proton donor" evidence="3">
    <location>
        <position position="29"/>
    </location>
</feature>
<sequence>MKLVNLSELSKDKQQEFLNSFDTVLTDCDGVLWLENQLILGADQVMNSFKSLGKRIFYVTNNSTKTREQLIVKLKNLGFNAEPQEIVGTAYLAAQYLKKHLDPKKKVYIIGSSGIADELNLVGIDNFGVGPDVLPSGMDYKSDFDQIKLDPLVGAVVVGYDSHISYPKITKAACYLTDPNVLFVATNTDESFPMGPHLTIPGTGAMVAAVKTGAQREPVIIGKPSKLMGSYLIDNHNLNPKRTLMIGDRGNTDIRLGYNNGFQTFLVLTGDTTMENAIAWSNSKDEEYKSRVADFYLPSLGHMLPLFSS</sequence>
<dbReference type="AlphaFoldDB" id="A0A8D8R7I0"/>
<name>A0A8D8R7I0_9HEMI</name>
<dbReference type="Pfam" id="PF13344">
    <property type="entry name" value="Hydrolase_6"/>
    <property type="match status" value="1"/>
</dbReference>
<feature type="binding site" evidence="5">
    <location>
        <position position="29"/>
    </location>
    <ligand>
        <name>Mg(2+)</name>
        <dbReference type="ChEBI" id="CHEBI:18420"/>
    </ligand>
</feature>
<dbReference type="NCBIfam" id="TIGR01460">
    <property type="entry name" value="HAD-SF-IIA"/>
    <property type="match status" value="1"/>
</dbReference>
<evidence type="ECO:0000256" key="3">
    <source>
        <dbReference type="PIRSR" id="PIRSR000915-1"/>
    </source>
</evidence>
<evidence type="ECO:0000256" key="4">
    <source>
        <dbReference type="PIRSR" id="PIRSR000915-2"/>
    </source>
</evidence>
<dbReference type="Pfam" id="PF13242">
    <property type="entry name" value="Hydrolase_like"/>
    <property type="match status" value="1"/>
</dbReference>
<dbReference type="InterPro" id="IPR006349">
    <property type="entry name" value="PGP_euk"/>
</dbReference>
<dbReference type="GO" id="GO:0016791">
    <property type="term" value="F:phosphatase activity"/>
    <property type="evidence" value="ECO:0007669"/>
    <property type="project" value="InterPro"/>
</dbReference>
<feature type="binding site" evidence="5">
    <location>
        <position position="248"/>
    </location>
    <ligand>
        <name>Mg(2+)</name>
        <dbReference type="ChEBI" id="CHEBI:18420"/>
    </ligand>
</feature>
<dbReference type="InterPro" id="IPR023214">
    <property type="entry name" value="HAD_sf"/>
</dbReference>
<keyword evidence="5" id="KW-0479">Metal-binding</keyword>
<dbReference type="GO" id="GO:0005737">
    <property type="term" value="C:cytoplasm"/>
    <property type="evidence" value="ECO:0007669"/>
    <property type="project" value="TreeGrafter"/>
</dbReference>
<dbReference type="Gene3D" id="3.40.50.1000">
    <property type="entry name" value="HAD superfamily/HAD-like"/>
    <property type="match status" value="2"/>
</dbReference>
<comment type="cofactor">
    <cofactor evidence="5">
        <name>Mg(2+)</name>
        <dbReference type="ChEBI" id="CHEBI:18420"/>
    </cofactor>
    <text evidence="5">Divalent metal ions. Mg(2+) is the most effective.</text>
</comment>
<proteinExistence type="inferred from homology"/>
<protein>
    <submittedName>
        <fullName evidence="6">Phosphoglycolate phosphatase</fullName>
    </submittedName>
</protein>
<dbReference type="NCBIfam" id="TIGR01452">
    <property type="entry name" value="PGP_euk"/>
    <property type="match status" value="1"/>
</dbReference>
<evidence type="ECO:0000256" key="2">
    <source>
        <dbReference type="PIRNR" id="PIRNR000915"/>
    </source>
</evidence>
<dbReference type="SUPFAM" id="SSF56784">
    <property type="entry name" value="HAD-like"/>
    <property type="match status" value="1"/>
</dbReference>
<dbReference type="EMBL" id="HBUF01341372">
    <property type="protein sequence ID" value="CAG6704007.1"/>
    <property type="molecule type" value="Transcribed_RNA"/>
</dbReference>
<evidence type="ECO:0000256" key="1">
    <source>
        <dbReference type="ARBA" id="ARBA00022801"/>
    </source>
</evidence>